<keyword evidence="1" id="KW-0732">Signal</keyword>
<dbReference type="EMBL" id="JAQAGZ010000008">
    <property type="protein sequence ID" value="MCZ8513457.1"/>
    <property type="molecule type" value="Genomic_DNA"/>
</dbReference>
<dbReference type="InterPro" id="IPR006179">
    <property type="entry name" value="5_nucleotidase/apyrase"/>
</dbReference>
<dbReference type="GO" id="GO:0016787">
    <property type="term" value="F:hydrolase activity"/>
    <property type="evidence" value="ECO:0007669"/>
    <property type="project" value="UniProtKB-KW"/>
</dbReference>
<feature type="domain" description="5'-Nucleotidase C-terminal" evidence="4">
    <location>
        <begin position="290"/>
        <end position="427"/>
    </location>
</feature>
<evidence type="ECO:0000259" key="4">
    <source>
        <dbReference type="Pfam" id="PF02872"/>
    </source>
</evidence>
<dbReference type="InterPro" id="IPR004843">
    <property type="entry name" value="Calcineurin-like_PHP"/>
</dbReference>
<dbReference type="SUPFAM" id="SSF55816">
    <property type="entry name" value="5'-nucleotidase (syn. UDP-sugar hydrolase), C-terminal domain"/>
    <property type="match status" value="1"/>
</dbReference>
<evidence type="ECO:0000256" key="1">
    <source>
        <dbReference type="ARBA" id="ARBA00022729"/>
    </source>
</evidence>
<organism evidence="5 6">
    <name type="scientific">Paenibacillus gyeongsangnamensis</name>
    <dbReference type="NCBI Taxonomy" id="3388067"/>
    <lineage>
        <taxon>Bacteria</taxon>
        <taxon>Bacillati</taxon>
        <taxon>Bacillota</taxon>
        <taxon>Bacilli</taxon>
        <taxon>Bacillales</taxon>
        <taxon>Paenibacillaceae</taxon>
        <taxon>Paenibacillus</taxon>
    </lineage>
</organism>
<dbReference type="Gene3D" id="3.60.21.10">
    <property type="match status" value="1"/>
</dbReference>
<keyword evidence="2" id="KW-0547">Nucleotide-binding</keyword>
<protein>
    <submittedName>
        <fullName evidence="5">Bifunctional UDP-sugar hydrolase/5'-nucleotidase</fullName>
    </submittedName>
</protein>
<keyword evidence="6" id="KW-1185">Reference proteome</keyword>
<dbReference type="CDD" id="cd00845">
    <property type="entry name" value="MPP_UshA_N_like"/>
    <property type="match status" value="1"/>
</dbReference>
<gene>
    <name evidence="5" type="ORF">O9H85_13655</name>
</gene>
<name>A0ABT4Q9L8_9BACL</name>
<comment type="similarity">
    <text evidence="2">Belongs to the 5'-nucleotidase family.</text>
</comment>
<comment type="caution">
    <text evidence="5">The sequence shown here is derived from an EMBL/GenBank/DDBJ whole genome shotgun (WGS) entry which is preliminary data.</text>
</comment>
<evidence type="ECO:0000256" key="2">
    <source>
        <dbReference type="RuleBase" id="RU362119"/>
    </source>
</evidence>
<dbReference type="PANTHER" id="PTHR11575">
    <property type="entry name" value="5'-NUCLEOTIDASE-RELATED"/>
    <property type="match status" value="1"/>
</dbReference>
<dbReference type="InterPro" id="IPR008334">
    <property type="entry name" value="5'-Nucleotdase_C"/>
</dbReference>
<proteinExistence type="inferred from homology"/>
<evidence type="ECO:0000313" key="6">
    <source>
        <dbReference type="Proteomes" id="UP001527882"/>
    </source>
</evidence>
<sequence>MTRNCSSLRILHSNDIHSHFERMPRIASLFNRLRDEAGAERTLTLDIGDHMDRMRPETEGTQGAANIDVLEATGYDAITLGNNEGLTFTADVLQERYGEEHGFRVVLANMYEAAAGRLPEWASPSCILTRQGVRIGLIGVTADFSDFYSLLGWHMLDPMEQVERWVKELRPEVDVLIVMSHLGLRKDEWMASHIDGIDVILGGHTHHLLEEPLRIGGALVCAAGKFGQYVGVVDLEVEPGRGVVHAEGRVLPVDGESPDPGIADIIERRAAEASRVLEREVAKLASPLPSEWDRESPLGNVLAAGLRRWVGADIGLVNAGQLLEGLPAGTVTASDLLRLCPSPINPCRMRLTGGQLLQALEESLLPEYTGKPIYGFGFRGKVLGTLCVDGLTVEYDPAGPELGKIRSVLVGDRPLELEASYKIGTIDMFTFGIGYMSISQGTEVEYYLPEFLRDVLLRELNDAQGLKDSTRMRWKKVKI</sequence>
<dbReference type="RefSeq" id="WP_269881981.1">
    <property type="nucleotide sequence ID" value="NZ_JAQAGZ010000008.1"/>
</dbReference>
<dbReference type="Proteomes" id="UP001527882">
    <property type="component" value="Unassembled WGS sequence"/>
</dbReference>
<reference evidence="5 6" key="1">
    <citation type="submission" date="2022-12" db="EMBL/GenBank/DDBJ databases">
        <title>Draft genome sequence of Paenibacillus sp. dW9.</title>
        <authorList>
            <person name="Choi E.-W."/>
            <person name="Kim D.-U."/>
        </authorList>
    </citation>
    <scope>NUCLEOTIDE SEQUENCE [LARGE SCALE GENOMIC DNA]</scope>
    <source>
        <strain evidence="6">dW9</strain>
    </source>
</reference>
<dbReference type="PANTHER" id="PTHR11575:SF23">
    <property type="entry name" value="5-NUCLEOTIDASE FAMILY PROTEIN"/>
    <property type="match status" value="1"/>
</dbReference>
<dbReference type="Pfam" id="PF00149">
    <property type="entry name" value="Metallophos"/>
    <property type="match status" value="1"/>
</dbReference>
<dbReference type="InterPro" id="IPR036907">
    <property type="entry name" value="5'-Nucleotdase_C_sf"/>
</dbReference>
<dbReference type="Pfam" id="PF02872">
    <property type="entry name" value="5_nucleotid_C"/>
    <property type="match status" value="1"/>
</dbReference>
<dbReference type="SUPFAM" id="SSF56300">
    <property type="entry name" value="Metallo-dependent phosphatases"/>
    <property type="match status" value="1"/>
</dbReference>
<accession>A0ABT4Q9L8</accession>
<feature type="domain" description="Calcineurin-like phosphoesterase" evidence="3">
    <location>
        <begin position="8"/>
        <end position="207"/>
    </location>
</feature>
<evidence type="ECO:0000313" key="5">
    <source>
        <dbReference type="EMBL" id="MCZ8513457.1"/>
    </source>
</evidence>
<evidence type="ECO:0000259" key="3">
    <source>
        <dbReference type="Pfam" id="PF00149"/>
    </source>
</evidence>
<dbReference type="PRINTS" id="PR01607">
    <property type="entry name" value="APYRASEFAMLY"/>
</dbReference>
<dbReference type="Gene3D" id="3.90.780.10">
    <property type="entry name" value="5'-Nucleotidase, C-terminal domain"/>
    <property type="match status" value="1"/>
</dbReference>
<dbReference type="InterPro" id="IPR029052">
    <property type="entry name" value="Metallo-depent_PP-like"/>
</dbReference>
<keyword evidence="2 5" id="KW-0378">Hydrolase</keyword>